<dbReference type="SMART" id="SM00382">
    <property type="entry name" value="AAA"/>
    <property type="match status" value="1"/>
</dbReference>
<feature type="region of interest" description="Disordered" evidence="7">
    <location>
        <begin position="1"/>
        <end position="23"/>
    </location>
</feature>
<dbReference type="EMBL" id="JACHDE010000004">
    <property type="protein sequence ID" value="MBB5400985.1"/>
    <property type="molecule type" value="Genomic_DNA"/>
</dbReference>
<evidence type="ECO:0000256" key="1">
    <source>
        <dbReference type="ARBA" id="ARBA00005417"/>
    </source>
</evidence>
<reference evidence="9 10" key="1">
    <citation type="submission" date="2020-08" db="EMBL/GenBank/DDBJ databases">
        <title>Genomic Encyclopedia of Type Strains, Phase IV (KMG-V): Genome sequencing to study the core and pangenomes of soil and plant-associated prokaryotes.</title>
        <authorList>
            <person name="Whitman W."/>
        </authorList>
    </citation>
    <scope>NUCLEOTIDE SEQUENCE [LARGE SCALE GENOMIC DNA]</scope>
    <source>
        <strain evidence="9 10">JPY162</strain>
    </source>
</reference>
<dbReference type="InterPro" id="IPR050153">
    <property type="entry name" value="Metal_Ion_Import_ABC"/>
</dbReference>
<dbReference type="Gene3D" id="3.40.50.300">
    <property type="entry name" value="P-loop containing nucleotide triphosphate hydrolases"/>
    <property type="match status" value="1"/>
</dbReference>
<feature type="domain" description="ABC transporter" evidence="8">
    <location>
        <begin position="26"/>
        <end position="259"/>
    </location>
</feature>
<keyword evidence="5" id="KW-0547">Nucleotide-binding</keyword>
<dbReference type="PROSITE" id="PS00211">
    <property type="entry name" value="ABC_TRANSPORTER_1"/>
    <property type="match status" value="1"/>
</dbReference>
<keyword evidence="4" id="KW-0472">Membrane</keyword>
<evidence type="ECO:0000256" key="4">
    <source>
        <dbReference type="ARBA" id="ARBA00022519"/>
    </source>
</evidence>
<keyword evidence="3" id="KW-1003">Cell membrane</keyword>
<comment type="similarity">
    <text evidence="1">Belongs to the ABC transporter superfamily.</text>
</comment>
<dbReference type="InterPro" id="IPR003439">
    <property type="entry name" value="ABC_transporter-like_ATP-bd"/>
</dbReference>
<dbReference type="PANTHER" id="PTHR42734:SF17">
    <property type="entry name" value="METAL TRANSPORT SYSTEM ATP-BINDING PROTEIN TM_0124-RELATED"/>
    <property type="match status" value="1"/>
</dbReference>
<evidence type="ECO:0000259" key="8">
    <source>
        <dbReference type="PROSITE" id="PS50893"/>
    </source>
</evidence>
<feature type="compositionally biased region" description="Basic and acidic residues" evidence="7">
    <location>
        <begin position="316"/>
        <end position="328"/>
    </location>
</feature>
<dbReference type="PROSITE" id="PS50893">
    <property type="entry name" value="ABC_TRANSPORTER_2"/>
    <property type="match status" value="1"/>
</dbReference>
<feature type="compositionally biased region" description="Basic and acidic residues" evidence="7">
    <location>
        <begin position="279"/>
        <end position="304"/>
    </location>
</feature>
<comment type="caution">
    <text evidence="9">The sequence shown here is derived from an EMBL/GenBank/DDBJ whole genome shotgun (WGS) entry which is preliminary data.</text>
</comment>
<dbReference type="CDD" id="cd03235">
    <property type="entry name" value="ABC_Metallic_Cations"/>
    <property type="match status" value="1"/>
</dbReference>
<dbReference type="GO" id="GO:0016887">
    <property type="term" value="F:ATP hydrolysis activity"/>
    <property type="evidence" value="ECO:0007669"/>
    <property type="project" value="InterPro"/>
</dbReference>
<dbReference type="RefSeq" id="WP_184226423.1">
    <property type="nucleotide sequence ID" value="NZ_JACHDE010000004.1"/>
</dbReference>
<evidence type="ECO:0000313" key="10">
    <source>
        <dbReference type="Proteomes" id="UP000592820"/>
    </source>
</evidence>
<evidence type="ECO:0000256" key="2">
    <source>
        <dbReference type="ARBA" id="ARBA00022448"/>
    </source>
</evidence>
<dbReference type="GO" id="GO:0005524">
    <property type="term" value="F:ATP binding"/>
    <property type="evidence" value="ECO:0007669"/>
    <property type="project" value="UniProtKB-KW"/>
</dbReference>
<keyword evidence="4" id="KW-0997">Cell inner membrane</keyword>
<keyword evidence="2" id="KW-0813">Transport</keyword>
<dbReference type="Pfam" id="PF00005">
    <property type="entry name" value="ABC_tran"/>
    <property type="match status" value="1"/>
</dbReference>
<dbReference type="Proteomes" id="UP000592820">
    <property type="component" value="Unassembled WGS sequence"/>
</dbReference>
<keyword evidence="6 9" id="KW-0067">ATP-binding</keyword>
<gene>
    <name evidence="9" type="ORF">HDG41_003040</name>
</gene>
<dbReference type="PANTHER" id="PTHR42734">
    <property type="entry name" value="METAL TRANSPORT SYSTEM ATP-BINDING PROTEIN TM_0124-RELATED"/>
    <property type="match status" value="1"/>
</dbReference>
<evidence type="ECO:0000256" key="3">
    <source>
        <dbReference type="ARBA" id="ARBA00022475"/>
    </source>
</evidence>
<evidence type="ECO:0000256" key="5">
    <source>
        <dbReference type="ARBA" id="ARBA00022741"/>
    </source>
</evidence>
<feature type="compositionally biased region" description="Basic residues" evidence="7">
    <location>
        <begin position="305"/>
        <end position="315"/>
    </location>
</feature>
<evidence type="ECO:0000256" key="7">
    <source>
        <dbReference type="SAM" id="MobiDB-lite"/>
    </source>
</evidence>
<organism evidence="9 10">
    <name type="scientific">Paraburkholderia youngii</name>
    <dbReference type="NCBI Taxonomy" id="2782701"/>
    <lineage>
        <taxon>Bacteria</taxon>
        <taxon>Pseudomonadati</taxon>
        <taxon>Pseudomonadota</taxon>
        <taxon>Betaproteobacteria</taxon>
        <taxon>Burkholderiales</taxon>
        <taxon>Burkholderiaceae</taxon>
        <taxon>Paraburkholderia</taxon>
    </lineage>
</organism>
<dbReference type="InterPro" id="IPR003593">
    <property type="entry name" value="AAA+_ATPase"/>
</dbReference>
<accession>A0A7W8L5R5</accession>
<evidence type="ECO:0000313" key="9">
    <source>
        <dbReference type="EMBL" id="MBB5400985.1"/>
    </source>
</evidence>
<sequence>MTPTGHRTPAGAPAGAPTARGDTPVLELDNVTLDLGGRTILRDTSFDVNQGEFIGVLGPNGAGKTTLMRAVLGLVPAAAGAIRVLGQTVERGNASIGYMPQTRSALAGRRVRGRDFVAMAADGHRWGLPHADAKTRADVDRVLELVGGTNLAKRPLSELSGGERQRLLLAQCLLGNPKLLLLDEPLISLDPHHQKSVVELVRRVQRELGISVLFSAHELNPLLNSIDRVLYLGSGVAALGTVDEVITRPVLSRLYGSPIDVMRVNGRIFVMSGGVEVEKHDHEHEHDEEGGHTHSHGYPHDHGHGHSHGHSHSHSNPHESRDGHKHDV</sequence>
<dbReference type="AlphaFoldDB" id="A0A7W8L5R5"/>
<feature type="region of interest" description="Disordered" evidence="7">
    <location>
        <begin position="279"/>
        <end position="328"/>
    </location>
</feature>
<proteinExistence type="inferred from homology"/>
<dbReference type="InterPro" id="IPR027417">
    <property type="entry name" value="P-loop_NTPase"/>
</dbReference>
<dbReference type="SUPFAM" id="SSF52540">
    <property type="entry name" value="P-loop containing nucleoside triphosphate hydrolases"/>
    <property type="match status" value="1"/>
</dbReference>
<name>A0A7W8L5R5_9BURK</name>
<evidence type="ECO:0000256" key="6">
    <source>
        <dbReference type="ARBA" id="ARBA00022840"/>
    </source>
</evidence>
<dbReference type="InterPro" id="IPR017871">
    <property type="entry name" value="ABC_transporter-like_CS"/>
</dbReference>
<protein>
    <submittedName>
        <fullName evidence="9">Zinc/manganese transport system ATP-binding protein</fullName>
    </submittedName>
</protein>